<evidence type="ECO:0000256" key="1">
    <source>
        <dbReference type="ARBA" id="ARBA00022741"/>
    </source>
</evidence>
<dbReference type="SMART" id="SM00448">
    <property type="entry name" value="REC"/>
    <property type="match status" value="1"/>
</dbReference>
<evidence type="ECO:0000313" key="11">
    <source>
        <dbReference type="Proteomes" id="UP000184476"/>
    </source>
</evidence>
<dbReference type="InterPro" id="IPR027417">
    <property type="entry name" value="P-loop_NTPase"/>
</dbReference>
<sequence>MIIDDEPSICQSLAFALEDHFHVYTFTDPEKAIPLFKKIDIAFVLLDLKVGKHGGLDILQDIKRISPATIVIMITAYGSIPSSVEAMHKGAFSYVTKPIHLEELMVLLERAEEFYTLHSKVQWLGEALEQAHNDYGFIGKSPKMQEVFRMLDQIRKIESNVLITGESGTGKELMAKIIHYQSPRHQKRFQTINCAAIPEGLLESELFGHERGAFTGATEKKLGLFSLADGGTVFLDEIGEMELNLQGKLLRVIQERKVSPVGGTIEKPVDFRLISATNRDLYQEIQNRQFRQDLYYRLNVIPIHLPPLRERKEDIPLLVEFFLNKLSHRMGKPVEGISEEALQVLLHYDYPGNVRELQNIIERAIALTNSSVIQTTDLPEEMKQKQQVFSSHTLIPIYVGESIQQVEKKVIQYNLAAMGGNRRKTAQIIGIGERTLREKLKKYETE</sequence>
<dbReference type="Gene3D" id="3.40.50.300">
    <property type="entry name" value="P-loop containing nucleotide triphosphate hydrolases"/>
    <property type="match status" value="1"/>
</dbReference>
<dbReference type="Pfam" id="PF00072">
    <property type="entry name" value="Response_reg"/>
    <property type="match status" value="1"/>
</dbReference>
<dbReference type="STRING" id="112248.SAMN05444392_101777"/>
<dbReference type="OrthoDB" id="9771372at2"/>
<dbReference type="PROSITE" id="PS00675">
    <property type="entry name" value="SIGMA54_INTERACT_1"/>
    <property type="match status" value="1"/>
</dbReference>
<dbReference type="PROSITE" id="PS50045">
    <property type="entry name" value="SIGMA54_INTERACT_4"/>
    <property type="match status" value="1"/>
</dbReference>
<dbReference type="InterPro" id="IPR025662">
    <property type="entry name" value="Sigma_54_int_dom_ATP-bd_1"/>
</dbReference>
<dbReference type="GO" id="GO:0000160">
    <property type="term" value="P:phosphorelay signal transduction system"/>
    <property type="evidence" value="ECO:0007669"/>
    <property type="project" value="InterPro"/>
</dbReference>
<dbReference type="PROSITE" id="PS00688">
    <property type="entry name" value="SIGMA54_INTERACT_3"/>
    <property type="match status" value="1"/>
</dbReference>
<evidence type="ECO:0000256" key="2">
    <source>
        <dbReference type="ARBA" id="ARBA00022840"/>
    </source>
</evidence>
<evidence type="ECO:0000259" key="9">
    <source>
        <dbReference type="PROSITE" id="PS50110"/>
    </source>
</evidence>
<dbReference type="InterPro" id="IPR025944">
    <property type="entry name" value="Sigma_54_int_dom_CS"/>
</dbReference>
<dbReference type="InterPro" id="IPR058031">
    <property type="entry name" value="AAA_lid_NorR"/>
</dbReference>
<dbReference type="EMBL" id="FQVL01000001">
    <property type="protein sequence ID" value="SHE50970.1"/>
    <property type="molecule type" value="Genomic_DNA"/>
</dbReference>
<dbReference type="AlphaFoldDB" id="A0A1M4U2W2"/>
<keyword evidence="4" id="KW-0238">DNA-binding</keyword>
<feature type="domain" description="Response regulatory" evidence="9">
    <location>
        <begin position="1"/>
        <end position="112"/>
    </location>
</feature>
<proteinExistence type="predicted"/>
<dbReference type="InterPro" id="IPR009057">
    <property type="entry name" value="Homeodomain-like_sf"/>
</dbReference>
<evidence type="ECO:0000256" key="3">
    <source>
        <dbReference type="ARBA" id="ARBA00023015"/>
    </source>
</evidence>
<dbReference type="GO" id="GO:0006355">
    <property type="term" value="P:regulation of DNA-templated transcription"/>
    <property type="evidence" value="ECO:0007669"/>
    <property type="project" value="InterPro"/>
</dbReference>
<keyword evidence="5" id="KW-0010">Activator</keyword>
<evidence type="ECO:0000313" key="10">
    <source>
        <dbReference type="EMBL" id="SHE50970.1"/>
    </source>
</evidence>
<evidence type="ECO:0000256" key="6">
    <source>
        <dbReference type="ARBA" id="ARBA00023163"/>
    </source>
</evidence>
<dbReference type="FunFam" id="1.10.8.60:FF:000014">
    <property type="entry name" value="DNA-binding transcriptional regulator NtrC"/>
    <property type="match status" value="1"/>
</dbReference>
<dbReference type="InterPro" id="IPR002197">
    <property type="entry name" value="HTH_Fis"/>
</dbReference>
<keyword evidence="2" id="KW-0067">ATP-binding</keyword>
<evidence type="ECO:0000256" key="5">
    <source>
        <dbReference type="ARBA" id="ARBA00023159"/>
    </source>
</evidence>
<dbReference type="Gene3D" id="3.40.50.2300">
    <property type="match status" value="1"/>
</dbReference>
<reference evidence="10 11" key="1">
    <citation type="submission" date="2016-11" db="EMBL/GenBank/DDBJ databases">
        <authorList>
            <person name="Jaros S."/>
            <person name="Januszkiewicz K."/>
            <person name="Wedrychowicz H."/>
        </authorList>
    </citation>
    <scope>NUCLEOTIDE SEQUENCE [LARGE SCALE GENOMIC DNA]</scope>
    <source>
        <strain evidence="10 11">DSM 44666</strain>
    </source>
</reference>
<dbReference type="Pfam" id="PF25601">
    <property type="entry name" value="AAA_lid_14"/>
    <property type="match status" value="1"/>
</dbReference>
<dbReference type="PANTHER" id="PTHR32071">
    <property type="entry name" value="TRANSCRIPTIONAL REGULATORY PROTEIN"/>
    <property type="match status" value="1"/>
</dbReference>
<dbReference type="PANTHER" id="PTHR32071:SF57">
    <property type="entry name" value="C4-DICARBOXYLATE TRANSPORT TRANSCRIPTIONAL REGULATORY PROTEIN DCTD"/>
    <property type="match status" value="1"/>
</dbReference>
<dbReference type="FunFam" id="3.40.50.300:FF:000006">
    <property type="entry name" value="DNA-binding transcriptional regulator NtrC"/>
    <property type="match status" value="1"/>
</dbReference>
<keyword evidence="6" id="KW-0804">Transcription</keyword>
<dbReference type="PROSITE" id="PS00676">
    <property type="entry name" value="SIGMA54_INTERACT_2"/>
    <property type="match status" value="1"/>
</dbReference>
<dbReference type="SUPFAM" id="SSF52540">
    <property type="entry name" value="P-loop containing nucleoside triphosphate hydrolases"/>
    <property type="match status" value="1"/>
</dbReference>
<keyword evidence="1" id="KW-0547">Nucleotide-binding</keyword>
<evidence type="ECO:0000256" key="4">
    <source>
        <dbReference type="ARBA" id="ARBA00023125"/>
    </source>
</evidence>
<dbReference type="GO" id="GO:0043565">
    <property type="term" value="F:sequence-specific DNA binding"/>
    <property type="evidence" value="ECO:0007669"/>
    <property type="project" value="InterPro"/>
</dbReference>
<dbReference type="GO" id="GO:0005524">
    <property type="term" value="F:ATP binding"/>
    <property type="evidence" value="ECO:0007669"/>
    <property type="project" value="UniProtKB-KW"/>
</dbReference>
<keyword evidence="7" id="KW-0597">Phosphoprotein</keyword>
<gene>
    <name evidence="10" type="ORF">SAMN05444392_101777</name>
</gene>
<dbReference type="InterPro" id="IPR003593">
    <property type="entry name" value="AAA+_ATPase"/>
</dbReference>
<organism evidence="10 11">
    <name type="scientific">Seinonella peptonophila</name>
    <dbReference type="NCBI Taxonomy" id="112248"/>
    <lineage>
        <taxon>Bacteria</taxon>
        <taxon>Bacillati</taxon>
        <taxon>Bacillota</taxon>
        <taxon>Bacilli</taxon>
        <taxon>Bacillales</taxon>
        <taxon>Thermoactinomycetaceae</taxon>
        <taxon>Seinonella</taxon>
    </lineage>
</organism>
<dbReference type="SUPFAM" id="SSF52172">
    <property type="entry name" value="CheY-like"/>
    <property type="match status" value="1"/>
</dbReference>
<evidence type="ECO:0000259" key="8">
    <source>
        <dbReference type="PROSITE" id="PS50045"/>
    </source>
</evidence>
<dbReference type="Gene3D" id="1.10.10.60">
    <property type="entry name" value="Homeodomain-like"/>
    <property type="match status" value="1"/>
</dbReference>
<dbReference type="InterPro" id="IPR002078">
    <property type="entry name" value="Sigma_54_int"/>
</dbReference>
<dbReference type="Pfam" id="PF02954">
    <property type="entry name" value="HTH_8"/>
    <property type="match status" value="1"/>
</dbReference>
<dbReference type="Gene3D" id="1.10.8.60">
    <property type="match status" value="1"/>
</dbReference>
<dbReference type="CDD" id="cd00009">
    <property type="entry name" value="AAA"/>
    <property type="match status" value="1"/>
</dbReference>
<dbReference type="PRINTS" id="PR01590">
    <property type="entry name" value="HTHFIS"/>
</dbReference>
<keyword evidence="11" id="KW-1185">Reference proteome</keyword>
<dbReference type="SMART" id="SM00382">
    <property type="entry name" value="AAA"/>
    <property type="match status" value="1"/>
</dbReference>
<dbReference type="Proteomes" id="UP000184476">
    <property type="component" value="Unassembled WGS sequence"/>
</dbReference>
<keyword evidence="3" id="KW-0805">Transcription regulation</keyword>
<protein>
    <submittedName>
        <fullName evidence="10">Two-component system, NtrC family, response regulator AtoC</fullName>
    </submittedName>
</protein>
<accession>A0A1M4U2W2</accession>
<evidence type="ECO:0000256" key="7">
    <source>
        <dbReference type="PROSITE-ProRule" id="PRU00169"/>
    </source>
</evidence>
<feature type="domain" description="Sigma-54 factor interaction" evidence="8">
    <location>
        <begin position="137"/>
        <end position="366"/>
    </location>
</feature>
<dbReference type="InterPro" id="IPR001789">
    <property type="entry name" value="Sig_transdc_resp-reg_receiver"/>
</dbReference>
<name>A0A1M4U2W2_9BACL</name>
<dbReference type="PROSITE" id="PS50110">
    <property type="entry name" value="RESPONSE_REGULATORY"/>
    <property type="match status" value="1"/>
</dbReference>
<dbReference type="InterPro" id="IPR011006">
    <property type="entry name" value="CheY-like_superfamily"/>
</dbReference>
<dbReference type="InterPro" id="IPR025943">
    <property type="entry name" value="Sigma_54_int_dom_ATP-bd_2"/>
</dbReference>
<feature type="modified residue" description="4-aspartylphosphate" evidence="7">
    <location>
        <position position="47"/>
    </location>
</feature>
<dbReference type="SUPFAM" id="SSF46689">
    <property type="entry name" value="Homeodomain-like"/>
    <property type="match status" value="1"/>
</dbReference>
<dbReference type="Pfam" id="PF00158">
    <property type="entry name" value="Sigma54_activat"/>
    <property type="match status" value="1"/>
</dbReference>